<accession>A0AAN5IBX7</accession>
<keyword evidence="1" id="KW-1133">Transmembrane helix</keyword>
<sequence>MSLRRALHIITYVLALFFVGLIFVYARLILVLLRKNKRVPTLLKIMLLNIVVSHLMEVFSGIIFCWFDYNIFSGFSPIVIYKTDEDYEMYLSVNLHAANLTFRATNFRLRSIAAF</sequence>
<comment type="caution">
    <text evidence="2">The sequence shown here is derived from an EMBL/GenBank/DDBJ whole genome shotgun (WGS) entry which is preliminary data.</text>
</comment>
<dbReference type="EMBL" id="BTRK01000006">
    <property type="protein sequence ID" value="GMR57121.1"/>
    <property type="molecule type" value="Genomic_DNA"/>
</dbReference>
<feature type="transmembrane region" description="Helical" evidence="1">
    <location>
        <begin position="6"/>
        <end position="33"/>
    </location>
</feature>
<evidence type="ECO:0000313" key="3">
    <source>
        <dbReference type="Proteomes" id="UP001328107"/>
    </source>
</evidence>
<reference evidence="3" key="1">
    <citation type="submission" date="2022-10" db="EMBL/GenBank/DDBJ databases">
        <title>Genome assembly of Pristionchus species.</title>
        <authorList>
            <person name="Yoshida K."/>
            <person name="Sommer R.J."/>
        </authorList>
    </citation>
    <scope>NUCLEOTIDE SEQUENCE [LARGE SCALE GENOMIC DNA]</scope>
    <source>
        <strain evidence="3">RS5460</strain>
    </source>
</reference>
<protein>
    <submittedName>
        <fullName evidence="2">Uncharacterized protein</fullName>
    </submittedName>
</protein>
<dbReference type="AlphaFoldDB" id="A0AAN5IBX7"/>
<dbReference type="Proteomes" id="UP001328107">
    <property type="component" value="Unassembled WGS sequence"/>
</dbReference>
<keyword evidence="3" id="KW-1185">Reference proteome</keyword>
<keyword evidence="1" id="KW-0472">Membrane</keyword>
<evidence type="ECO:0000256" key="1">
    <source>
        <dbReference type="SAM" id="Phobius"/>
    </source>
</evidence>
<feature type="transmembrane region" description="Helical" evidence="1">
    <location>
        <begin position="45"/>
        <end position="69"/>
    </location>
</feature>
<proteinExistence type="predicted"/>
<gene>
    <name evidence="2" type="ORF">PMAYCL1PPCAC_27316</name>
</gene>
<organism evidence="2 3">
    <name type="scientific">Pristionchus mayeri</name>
    <dbReference type="NCBI Taxonomy" id="1317129"/>
    <lineage>
        <taxon>Eukaryota</taxon>
        <taxon>Metazoa</taxon>
        <taxon>Ecdysozoa</taxon>
        <taxon>Nematoda</taxon>
        <taxon>Chromadorea</taxon>
        <taxon>Rhabditida</taxon>
        <taxon>Rhabditina</taxon>
        <taxon>Diplogasteromorpha</taxon>
        <taxon>Diplogasteroidea</taxon>
        <taxon>Neodiplogasteridae</taxon>
        <taxon>Pristionchus</taxon>
    </lineage>
</organism>
<evidence type="ECO:0000313" key="2">
    <source>
        <dbReference type="EMBL" id="GMR57121.1"/>
    </source>
</evidence>
<keyword evidence="1" id="KW-0812">Transmembrane</keyword>
<name>A0AAN5IBX7_9BILA</name>